<protein>
    <submittedName>
        <fullName evidence="1">Uncharacterized protein</fullName>
    </submittedName>
</protein>
<reference evidence="1" key="1">
    <citation type="submission" date="2014-05" db="EMBL/GenBank/DDBJ databases">
        <authorList>
            <person name="Chronopoulou M."/>
        </authorList>
    </citation>
    <scope>NUCLEOTIDE SEQUENCE</scope>
    <source>
        <tissue evidence="1">Whole organism</tissue>
    </source>
</reference>
<proteinExistence type="predicted"/>
<feature type="non-terminal residue" evidence="1">
    <location>
        <position position="1"/>
    </location>
</feature>
<dbReference type="AlphaFoldDB" id="A0A0K2UV60"/>
<dbReference type="EMBL" id="HACA01024436">
    <property type="protein sequence ID" value="CDW41797.1"/>
    <property type="molecule type" value="Transcribed_RNA"/>
</dbReference>
<evidence type="ECO:0000313" key="1">
    <source>
        <dbReference type="EMBL" id="CDW41797.1"/>
    </source>
</evidence>
<name>A0A0K2UV60_LEPSM</name>
<organism evidence="1">
    <name type="scientific">Lepeophtheirus salmonis</name>
    <name type="common">Salmon louse</name>
    <name type="synonym">Caligus salmonis</name>
    <dbReference type="NCBI Taxonomy" id="72036"/>
    <lineage>
        <taxon>Eukaryota</taxon>
        <taxon>Metazoa</taxon>
        <taxon>Ecdysozoa</taxon>
        <taxon>Arthropoda</taxon>
        <taxon>Crustacea</taxon>
        <taxon>Multicrustacea</taxon>
        <taxon>Hexanauplia</taxon>
        <taxon>Copepoda</taxon>
        <taxon>Siphonostomatoida</taxon>
        <taxon>Caligidae</taxon>
        <taxon>Lepeophtheirus</taxon>
    </lineage>
</organism>
<accession>A0A0K2UV60</accession>
<sequence>VKSEDVASQYLSYFWSSPFTLLSTRVEGCFITRALQKASLIHLLENSF</sequence>